<keyword evidence="1" id="KW-1015">Disulfide bond</keyword>
<feature type="domain" description="Phytocyanin" evidence="4">
    <location>
        <begin position="29"/>
        <end position="134"/>
    </location>
</feature>
<keyword evidence="2" id="KW-0325">Glycoprotein</keyword>
<evidence type="ECO:0000313" key="6">
    <source>
        <dbReference type="Proteomes" id="UP001327560"/>
    </source>
</evidence>
<dbReference type="FunFam" id="2.60.40.420:FF:000034">
    <property type="entry name" value="Cupredoxin superfamily protein"/>
    <property type="match status" value="1"/>
</dbReference>
<dbReference type="SUPFAM" id="SSF49503">
    <property type="entry name" value="Cupredoxins"/>
    <property type="match status" value="1"/>
</dbReference>
<dbReference type="Gene3D" id="2.60.40.420">
    <property type="entry name" value="Cupredoxins - blue copper proteins"/>
    <property type="match status" value="1"/>
</dbReference>
<dbReference type="InterPro" id="IPR003245">
    <property type="entry name" value="Phytocyanin_dom"/>
</dbReference>
<dbReference type="InterPro" id="IPR039391">
    <property type="entry name" value="Phytocyanin-like"/>
</dbReference>
<sequence>MGIKHINGLFLMAFTMGLLLSLGSSVRHKTHIVGGSYGWRIPLNKNTTFYQDWARTKKFAVGDKLVFLFTTMVQNVVELPSAADFGVCRMNNVTDIHFVGPTILELTEAGPHYYFCSVGLHCEDGQSLAIVVSSTPHPDIDAVLGADAPAPVEAAASSAATAAGGGRAEYGALAAAGICLCLLHSLFL</sequence>
<dbReference type="GO" id="GO:0009055">
    <property type="term" value="F:electron transfer activity"/>
    <property type="evidence" value="ECO:0007669"/>
    <property type="project" value="InterPro"/>
</dbReference>
<gene>
    <name evidence="5" type="ORF">Cni_G08073</name>
</gene>
<dbReference type="EMBL" id="CP136891">
    <property type="protein sequence ID" value="WOK99361.1"/>
    <property type="molecule type" value="Genomic_DNA"/>
</dbReference>
<dbReference type="GO" id="GO:0005886">
    <property type="term" value="C:plasma membrane"/>
    <property type="evidence" value="ECO:0007669"/>
    <property type="project" value="TreeGrafter"/>
</dbReference>
<evidence type="ECO:0000313" key="5">
    <source>
        <dbReference type="EMBL" id="WOK99361.1"/>
    </source>
</evidence>
<evidence type="ECO:0000256" key="3">
    <source>
        <dbReference type="SAM" id="SignalP"/>
    </source>
</evidence>
<accession>A0AAQ3JZS7</accession>
<keyword evidence="6" id="KW-1185">Reference proteome</keyword>
<dbReference type="Pfam" id="PF02298">
    <property type="entry name" value="Cu_bind_like"/>
    <property type="match status" value="1"/>
</dbReference>
<evidence type="ECO:0000259" key="4">
    <source>
        <dbReference type="PROSITE" id="PS51485"/>
    </source>
</evidence>
<dbReference type="InterPro" id="IPR008972">
    <property type="entry name" value="Cupredoxin"/>
</dbReference>
<dbReference type="PROSITE" id="PS51485">
    <property type="entry name" value="PHYTOCYANIN"/>
    <property type="match status" value="1"/>
</dbReference>
<protein>
    <submittedName>
        <fullName evidence="5">Umecyanin-like</fullName>
    </submittedName>
</protein>
<feature type="chain" id="PRO_5042815863" evidence="3">
    <location>
        <begin position="26"/>
        <end position="188"/>
    </location>
</feature>
<name>A0AAQ3JZS7_9LILI</name>
<evidence type="ECO:0000256" key="1">
    <source>
        <dbReference type="ARBA" id="ARBA00023157"/>
    </source>
</evidence>
<evidence type="ECO:0000256" key="2">
    <source>
        <dbReference type="ARBA" id="ARBA00023180"/>
    </source>
</evidence>
<keyword evidence="3" id="KW-0732">Signal</keyword>
<organism evidence="5 6">
    <name type="scientific">Canna indica</name>
    <name type="common">Indian-shot</name>
    <dbReference type="NCBI Taxonomy" id="4628"/>
    <lineage>
        <taxon>Eukaryota</taxon>
        <taxon>Viridiplantae</taxon>
        <taxon>Streptophyta</taxon>
        <taxon>Embryophyta</taxon>
        <taxon>Tracheophyta</taxon>
        <taxon>Spermatophyta</taxon>
        <taxon>Magnoliopsida</taxon>
        <taxon>Liliopsida</taxon>
        <taxon>Zingiberales</taxon>
        <taxon>Cannaceae</taxon>
        <taxon>Canna</taxon>
    </lineage>
</organism>
<dbReference type="PANTHER" id="PTHR33021:SF264">
    <property type="entry name" value="OS05G0570900 PROTEIN"/>
    <property type="match status" value="1"/>
</dbReference>
<dbReference type="Proteomes" id="UP001327560">
    <property type="component" value="Chromosome 2"/>
</dbReference>
<reference evidence="5 6" key="1">
    <citation type="submission" date="2023-10" db="EMBL/GenBank/DDBJ databases">
        <title>Chromosome-scale genome assembly provides insights into flower coloration mechanisms of Canna indica.</title>
        <authorList>
            <person name="Li C."/>
        </authorList>
    </citation>
    <scope>NUCLEOTIDE SEQUENCE [LARGE SCALE GENOMIC DNA]</scope>
    <source>
        <tissue evidence="5">Flower</tissue>
    </source>
</reference>
<dbReference type="AlphaFoldDB" id="A0AAQ3JZS7"/>
<feature type="signal peptide" evidence="3">
    <location>
        <begin position="1"/>
        <end position="25"/>
    </location>
</feature>
<dbReference type="PANTHER" id="PTHR33021">
    <property type="entry name" value="BLUE COPPER PROTEIN"/>
    <property type="match status" value="1"/>
</dbReference>
<proteinExistence type="predicted"/>